<reference evidence="2 3" key="1">
    <citation type="submission" date="2015-02" db="EMBL/GenBank/DDBJ databases">
        <authorList>
            <person name="Chooi Y.-H."/>
        </authorList>
    </citation>
    <scope>NUCLEOTIDE SEQUENCE [LARGE SCALE GENOMIC DNA]</scope>
    <source>
        <strain evidence="2">E3</strain>
    </source>
</reference>
<feature type="compositionally biased region" description="Polar residues" evidence="1">
    <location>
        <begin position="201"/>
        <end position="210"/>
    </location>
</feature>
<gene>
    <name evidence="2" type="ORF">PBRA_009436</name>
</gene>
<accession>A0A0G4J8D1</accession>
<evidence type="ECO:0000313" key="3">
    <source>
        <dbReference type="Proteomes" id="UP000039324"/>
    </source>
</evidence>
<organism evidence="2 3">
    <name type="scientific">Plasmodiophora brassicae</name>
    <name type="common">Clubroot disease agent</name>
    <dbReference type="NCBI Taxonomy" id="37360"/>
    <lineage>
        <taxon>Eukaryota</taxon>
        <taxon>Sar</taxon>
        <taxon>Rhizaria</taxon>
        <taxon>Endomyxa</taxon>
        <taxon>Phytomyxea</taxon>
        <taxon>Plasmodiophorida</taxon>
        <taxon>Plasmodiophoridae</taxon>
        <taxon>Plasmodiophora</taxon>
    </lineage>
</organism>
<feature type="compositionally biased region" description="Polar residues" evidence="1">
    <location>
        <begin position="1"/>
        <end position="12"/>
    </location>
</feature>
<feature type="region of interest" description="Disordered" evidence="1">
    <location>
        <begin position="175"/>
        <end position="219"/>
    </location>
</feature>
<evidence type="ECO:0000313" key="2">
    <source>
        <dbReference type="EMBL" id="CEP03551.1"/>
    </source>
</evidence>
<dbReference type="EMBL" id="CDSF01000148">
    <property type="protein sequence ID" value="CEP03551.1"/>
    <property type="molecule type" value="Genomic_DNA"/>
</dbReference>
<feature type="region of interest" description="Disordered" evidence="1">
    <location>
        <begin position="1"/>
        <end position="34"/>
    </location>
</feature>
<protein>
    <submittedName>
        <fullName evidence="2">Uncharacterized protein</fullName>
    </submittedName>
</protein>
<name>A0A0G4J8D1_PLABS</name>
<evidence type="ECO:0000256" key="1">
    <source>
        <dbReference type="SAM" id="MobiDB-lite"/>
    </source>
</evidence>
<keyword evidence="3" id="KW-1185">Reference proteome</keyword>
<dbReference type="Proteomes" id="UP000039324">
    <property type="component" value="Unassembled WGS sequence"/>
</dbReference>
<proteinExistence type="predicted"/>
<sequence>MRRRLTPTSSSVGKGRPPVYYSGSAPRVRDDAGEVKRQRCGVMADDEDASWRALSARLAELQSGNSIHERLQGLRAPGPAPVRPEERDRRLRALGVLSAEAVNAAPIATSAHDCNNNNNNSSSSGNVDDLLRSVADDLALSSGHANDVRARMTSPVIPEDNQVERLMASLAMDPATASPDLAPDSDDISTTDDDEDDDNSAVAQIISQVNDDVRLNNER</sequence>
<dbReference type="AlphaFoldDB" id="A0A0G4J8D1"/>
<feature type="compositionally biased region" description="Acidic residues" evidence="1">
    <location>
        <begin position="183"/>
        <end position="199"/>
    </location>
</feature>